<dbReference type="EMBL" id="JAUIRO010000007">
    <property type="protein sequence ID" value="KAK0706930.1"/>
    <property type="molecule type" value="Genomic_DNA"/>
</dbReference>
<organism evidence="2 3">
    <name type="scientific">Lasiosphaeria miniovina</name>
    <dbReference type="NCBI Taxonomy" id="1954250"/>
    <lineage>
        <taxon>Eukaryota</taxon>
        <taxon>Fungi</taxon>
        <taxon>Dikarya</taxon>
        <taxon>Ascomycota</taxon>
        <taxon>Pezizomycotina</taxon>
        <taxon>Sordariomycetes</taxon>
        <taxon>Sordariomycetidae</taxon>
        <taxon>Sordariales</taxon>
        <taxon>Lasiosphaeriaceae</taxon>
        <taxon>Lasiosphaeria</taxon>
    </lineage>
</organism>
<comment type="caution">
    <text evidence="2">The sequence shown here is derived from an EMBL/GenBank/DDBJ whole genome shotgun (WGS) entry which is preliminary data.</text>
</comment>
<feature type="compositionally biased region" description="Basic and acidic residues" evidence="1">
    <location>
        <begin position="19"/>
        <end position="107"/>
    </location>
</feature>
<feature type="region of interest" description="Disordered" evidence="1">
    <location>
        <begin position="1"/>
        <end position="107"/>
    </location>
</feature>
<reference evidence="2" key="1">
    <citation type="submission" date="2023-06" db="EMBL/GenBank/DDBJ databases">
        <title>Genome-scale phylogeny and comparative genomics of the fungal order Sordariales.</title>
        <authorList>
            <consortium name="Lawrence Berkeley National Laboratory"/>
            <person name="Hensen N."/>
            <person name="Bonometti L."/>
            <person name="Westerberg I."/>
            <person name="Brannstrom I.O."/>
            <person name="Guillou S."/>
            <person name="Cros-Aarteil S."/>
            <person name="Calhoun S."/>
            <person name="Haridas S."/>
            <person name="Kuo A."/>
            <person name="Mondo S."/>
            <person name="Pangilinan J."/>
            <person name="Riley R."/>
            <person name="LaButti K."/>
            <person name="Andreopoulos B."/>
            <person name="Lipzen A."/>
            <person name="Chen C."/>
            <person name="Yanf M."/>
            <person name="Daum C."/>
            <person name="Ng V."/>
            <person name="Clum A."/>
            <person name="Steindorff A."/>
            <person name="Ohm R."/>
            <person name="Martin F."/>
            <person name="Silar P."/>
            <person name="Natvig D."/>
            <person name="Lalanne C."/>
            <person name="Gautier V."/>
            <person name="Ament-velasquez S.L."/>
            <person name="Kruys A."/>
            <person name="Hutchinson M.I."/>
            <person name="Powell A.J."/>
            <person name="Barry K."/>
            <person name="Miller A.N."/>
            <person name="Grigoriev I.V."/>
            <person name="Debuchy R."/>
            <person name="Gladieux P."/>
            <person name="Thoren M.H."/>
            <person name="Johannesson H."/>
        </authorList>
    </citation>
    <scope>NUCLEOTIDE SEQUENCE</scope>
    <source>
        <strain evidence="2">SMH2392-1A</strain>
    </source>
</reference>
<sequence length="220" mass="25676">MSTLPISGRSVSGNFCYKTARDKTEKNRRREEQSERERAAAEAERKRREDEIQAAREKAERERRREERERLAEERTRQAARRAREEQEQAAKERIRKQKEKEAAIRSEEAATRIRIEQERAAQERLKSILIEERQEDARRTWADMREAAERRRQADSGAQPLAPPGSPYDSACAHPCFGWPKKKGRATCVFCGEIRRKWLHRCPDCKALACPSCMLLVSP</sequence>
<dbReference type="AlphaFoldDB" id="A0AA40A0C1"/>
<feature type="compositionally biased region" description="Polar residues" evidence="1">
    <location>
        <begin position="1"/>
        <end position="13"/>
    </location>
</feature>
<evidence type="ECO:0000313" key="2">
    <source>
        <dbReference type="EMBL" id="KAK0706930.1"/>
    </source>
</evidence>
<dbReference type="GeneID" id="85326180"/>
<name>A0AA40A0C1_9PEZI</name>
<protein>
    <submittedName>
        <fullName evidence="2">Uncharacterized protein</fullName>
    </submittedName>
</protein>
<evidence type="ECO:0000256" key="1">
    <source>
        <dbReference type="SAM" id="MobiDB-lite"/>
    </source>
</evidence>
<keyword evidence="3" id="KW-1185">Reference proteome</keyword>
<proteinExistence type="predicted"/>
<dbReference type="RefSeq" id="XP_060292024.1">
    <property type="nucleotide sequence ID" value="XM_060442910.1"/>
</dbReference>
<feature type="compositionally biased region" description="Basic and acidic residues" evidence="1">
    <location>
        <begin position="146"/>
        <end position="155"/>
    </location>
</feature>
<feature type="region of interest" description="Disordered" evidence="1">
    <location>
        <begin position="146"/>
        <end position="167"/>
    </location>
</feature>
<gene>
    <name evidence="2" type="ORF">B0T26DRAFT_728621</name>
</gene>
<accession>A0AA40A0C1</accession>
<dbReference type="Proteomes" id="UP001172101">
    <property type="component" value="Unassembled WGS sequence"/>
</dbReference>
<evidence type="ECO:0000313" key="3">
    <source>
        <dbReference type="Proteomes" id="UP001172101"/>
    </source>
</evidence>